<evidence type="ECO:0000256" key="3">
    <source>
        <dbReference type="ARBA" id="ARBA00022692"/>
    </source>
</evidence>
<reference evidence="10 11" key="1">
    <citation type="submission" date="2024-10" db="EMBL/GenBank/DDBJ databases">
        <authorList>
            <person name="Riesco R."/>
        </authorList>
    </citation>
    <scope>NUCLEOTIDE SEQUENCE [LARGE SCALE GENOMIC DNA]</scope>
    <source>
        <strain evidence="9 10">NCIMB 15448</strain>
        <strain evidence="8 11">NCIMB 15450</strain>
    </source>
</reference>
<evidence type="ECO:0000256" key="1">
    <source>
        <dbReference type="ARBA" id="ARBA00004651"/>
    </source>
</evidence>
<keyword evidence="3 7" id="KW-0812">Transmembrane</keyword>
<evidence type="ECO:0000313" key="10">
    <source>
        <dbReference type="Proteomes" id="UP001609176"/>
    </source>
</evidence>
<feature type="transmembrane region" description="Helical" evidence="7">
    <location>
        <begin position="51"/>
        <end position="70"/>
    </location>
</feature>
<evidence type="ECO:0000256" key="5">
    <source>
        <dbReference type="ARBA" id="ARBA00023136"/>
    </source>
</evidence>
<comment type="caution">
    <text evidence="8">The sequence shown here is derived from an EMBL/GenBank/DDBJ whole genome shotgun (WGS) entry which is preliminary data.</text>
</comment>
<feature type="region of interest" description="Disordered" evidence="6">
    <location>
        <begin position="1"/>
        <end position="41"/>
    </location>
</feature>
<evidence type="ECO:0000313" key="11">
    <source>
        <dbReference type="Proteomes" id="UP001609219"/>
    </source>
</evidence>
<sequence length="169" mass="17787">MAMAPPDSTPRRGERSDDDTSLGDRTGDALPQSESGEDSGLLSSMPLNMRLPTIIAIGLGIVALMLTGWLGHLVMGLLICLGLALGIGNMWLVQLAVTRVTANDNPSKQRMAFSSASRLLIITAIAIVIGFLVKPRIDGIGVFVGLAVSQVLLVLTTTVPVLKGLRQQS</sequence>
<keyword evidence="5 7" id="KW-0472">Membrane</keyword>
<dbReference type="EMBL" id="JBIMSP010000050">
    <property type="protein sequence ID" value="MFH5244756.1"/>
    <property type="molecule type" value="Genomic_DNA"/>
</dbReference>
<keyword evidence="11" id="KW-1185">Reference proteome</keyword>
<protein>
    <submittedName>
        <fullName evidence="8">ATP synthase subunit I</fullName>
    </submittedName>
</protein>
<evidence type="ECO:0000256" key="6">
    <source>
        <dbReference type="SAM" id="MobiDB-lite"/>
    </source>
</evidence>
<gene>
    <name evidence="9" type="ORF">ACHIPV_23190</name>
    <name evidence="8" type="ORF">ACHIRB_23905</name>
</gene>
<evidence type="ECO:0000256" key="7">
    <source>
        <dbReference type="SAM" id="Phobius"/>
    </source>
</evidence>
<comment type="subcellular location">
    <subcellularLocation>
        <location evidence="1">Cell membrane</location>
        <topology evidence="1">Multi-pass membrane protein</topology>
    </subcellularLocation>
</comment>
<keyword evidence="4 7" id="KW-1133">Transmembrane helix</keyword>
<dbReference type="EMBL" id="JBIMSN010000117">
    <property type="protein sequence ID" value="MFH5231586.1"/>
    <property type="molecule type" value="Genomic_DNA"/>
</dbReference>
<organism evidence="8 11">
    <name type="scientific">Antrihabitans spumae</name>
    <dbReference type="NCBI Taxonomy" id="3373370"/>
    <lineage>
        <taxon>Bacteria</taxon>
        <taxon>Bacillati</taxon>
        <taxon>Actinomycetota</taxon>
        <taxon>Actinomycetes</taxon>
        <taxon>Mycobacteriales</taxon>
        <taxon>Nocardiaceae</taxon>
        <taxon>Antrihabitans</taxon>
    </lineage>
</organism>
<feature type="transmembrane region" description="Helical" evidence="7">
    <location>
        <begin position="116"/>
        <end position="133"/>
    </location>
</feature>
<name>A0ABW7KAM5_9NOCA</name>
<keyword evidence="2" id="KW-1003">Cell membrane</keyword>
<dbReference type="InterPro" id="IPR005598">
    <property type="entry name" value="ATP_synth_I"/>
</dbReference>
<dbReference type="RefSeq" id="WP_395125852.1">
    <property type="nucleotide sequence ID" value="NZ_JBIMSN010000117.1"/>
</dbReference>
<evidence type="ECO:0000313" key="9">
    <source>
        <dbReference type="EMBL" id="MFH5244756.1"/>
    </source>
</evidence>
<proteinExistence type="predicted"/>
<evidence type="ECO:0000313" key="8">
    <source>
        <dbReference type="EMBL" id="MFH5231586.1"/>
    </source>
</evidence>
<dbReference type="Pfam" id="PF03899">
    <property type="entry name" value="ATP-synt_I"/>
    <property type="match status" value="1"/>
</dbReference>
<evidence type="ECO:0000256" key="4">
    <source>
        <dbReference type="ARBA" id="ARBA00022989"/>
    </source>
</evidence>
<feature type="transmembrane region" description="Helical" evidence="7">
    <location>
        <begin position="76"/>
        <end position="95"/>
    </location>
</feature>
<dbReference type="Proteomes" id="UP001609176">
    <property type="component" value="Unassembled WGS sequence"/>
</dbReference>
<evidence type="ECO:0000256" key="2">
    <source>
        <dbReference type="ARBA" id="ARBA00022475"/>
    </source>
</evidence>
<dbReference type="Proteomes" id="UP001609219">
    <property type="component" value="Unassembled WGS sequence"/>
</dbReference>
<accession>A0ABW7KAM5</accession>
<feature type="transmembrane region" description="Helical" evidence="7">
    <location>
        <begin position="139"/>
        <end position="162"/>
    </location>
</feature>